<dbReference type="Pfam" id="PF00071">
    <property type="entry name" value="Ras"/>
    <property type="match status" value="1"/>
</dbReference>
<dbReference type="PROSITE" id="PS51419">
    <property type="entry name" value="RAB"/>
    <property type="match status" value="1"/>
</dbReference>
<name>A0A9N9QSJ8_9CUCU</name>
<dbReference type="InterPro" id="IPR005225">
    <property type="entry name" value="Small_GTP-bd"/>
</dbReference>
<dbReference type="SMART" id="SM00173">
    <property type="entry name" value="RAS"/>
    <property type="match status" value="1"/>
</dbReference>
<evidence type="ECO:0000256" key="2">
    <source>
        <dbReference type="ARBA" id="ARBA00022741"/>
    </source>
</evidence>
<sequence length="215" mass="24788">MSDSEDDSNEKQLKVVVLGDSSVGKTNLIKRFCYDEYSRSYTPTIGADFYIKRITLAENKEINIRITDVSGSELNKTMFATYLFKADMIFLVYDITKSESFDSLISWLRKIDEVLDNRTIFIAVIGNKCDLEHKRSVRLDKTNSFITDNKLSNNYFVSARTGENVNSSFVNLISKYFNLPLDKQRPIIKAELVPTMNRKIQRRKVMATNQSCMIQ</sequence>
<dbReference type="PRINTS" id="PR00449">
    <property type="entry name" value="RASTRNSFRMNG"/>
</dbReference>
<proteinExistence type="inferred from homology"/>
<dbReference type="SMART" id="SM00174">
    <property type="entry name" value="RHO"/>
    <property type="match status" value="1"/>
</dbReference>
<dbReference type="SMART" id="SM00175">
    <property type="entry name" value="RAB"/>
    <property type="match status" value="1"/>
</dbReference>
<accession>A0A9N9QSJ8</accession>
<dbReference type="OrthoDB" id="10254700at2759"/>
<keyword evidence="4" id="KW-1185">Reference proteome</keyword>
<evidence type="ECO:0000313" key="4">
    <source>
        <dbReference type="Proteomes" id="UP001152799"/>
    </source>
</evidence>
<dbReference type="GO" id="GO:0003924">
    <property type="term" value="F:GTPase activity"/>
    <property type="evidence" value="ECO:0007669"/>
    <property type="project" value="InterPro"/>
</dbReference>
<dbReference type="SUPFAM" id="SSF52540">
    <property type="entry name" value="P-loop containing nucleoside triphosphate hydrolases"/>
    <property type="match status" value="1"/>
</dbReference>
<comment type="similarity">
    <text evidence="1">Belongs to the small GTPase superfamily. Rab family.</text>
</comment>
<dbReference type="EMBL" id="OU892285">
    <property type="protein sequence ID" value="CAG9774095.1"/>
    <property type="molecule type" value="Genomic_DNA"/>
</dbReference>
<dbReference type="AlphaFoldDB" id="A0A9N9QSJ8"/>
<dbReference type="FunFam" id="3.40.50.300:FF:001447">
    <property type="entry name" value="Ras-related protein Rab-1B"/>
    <property type="match status" value="1"/>
</dbReference>
<reference evidence="3" key="1">
    <citation type="submission" date="2022-01" db="EMBL/GenBank/DDBJ databases">
        <authorList>
            <person name="King R."/>
        </authorList>
    </citation>
    <scope>NUCLEOTIDE SEQUENCE</scope>
</reference>
<evidence type="ECO:0000256" key="1">
    <source>
        <dbReference type="ARBA" id="ARBA00006270"/>
    </source>
</evidence>
<dbReference type="NCBIfam" id="TIGR00231">
    <property type="entry name" value="small_GTP"/>
    <property type="match status" value="1"/>
</dbReference>
<dbReference type="PROSITE" id="PS51421">
    <property type="entry name" value="RAS"/>
    <property type="match status" value="1"/>
</dbReference>
<gene>
    <name evidence="3" type="ORF">CEUTPL_LOCUS14477</name>
</gene>
<dbReference type="InterPro" id="IPR027417">
    <property type="entry name" value="P-loop_NTPase"/>
</dbReference>
<dbReference type="PANTHER" id="PTHR47978">
    <property type="match status" value="1"/>
</dbReference>
<dbReference type="GO" id="GO:0005525">
    <property type="term" value="F:GTP binding"/>
    <property type="evidence" value="ECO:0007669"/>
    <property type="project" value="InterPro"/>
</dbReference>
<evidence type="ECO:0000313" key="3">
    <source>
        <dbReference type="EMBL" id="CAG9774095.1"/>
    </source>
</evidence>
<organism evidence="3 4">
    <name type="scientific">Ceutorhynchus assimilis</name>
    <name type="common">cabbage seed weevil</name>
    <dbReference type="NCBI Taxonomy" id="467358"/>
    <lineage>
        <taxon>Eukaryota</taxon>
        <taxon>Metazoa</taxon>
        <taxon>Ecdysozoa</taxon>
        <taxon>Arthropoda</taxon>
        <taxon>Hexapoda</taxon>
        <taxon>Insecta</taxon>
        <taxon>Pterygota</taxon>
        <taxon>Neoptera</taxon>
        <taxon>Endopterygota</taxon>
        <taxon>Coleoptera</taxon>
        <taxon>Polyphaga</taxon>
        <taxon>Cucujiformia</taxon>
        <taxon>Curculionidae</taxon>
        <taxon>Ceutorhynchinae</taxon>
        <taxon>Ceutorhynchus</taxon>
    </lineage>
</organism>
<dbReference type="InterPro" id="IPR001806">
    <property type="entry name" value="Small_GTPase"/>
</dbReference>
<protein>
    <submittedName>
        <fullName evidence="3">Uncharacterized protein</fullName>
    </submittedName>
</protein>
<keyword evidence="2" id="KW-0547">Nucleotide-binding</keyword>
<dbReference type="Gene3D" id="3.40.50.300">
    <property type="entry name" value="P-loop containing nucleotide triphosphate hydrolases"/>
    <property type="match status" value="1"/>
</dbReference>
<dbReference type="Proteomes" id="UP001152799">
    <property type="component" value="Chromosome 9"/>
</dbReference>